<name>A0A840V0K5_9BACT</name>
<keyword evidence="3" id="KW-1185">Reference proteome</keyword>
<comment type="caution">
    <text evidence="2">The sequence shown here is derived from an EMBL/GenBank/DDBJ whole genome shotgun (WGS) entry which is preliminary data.</text>
</comment>
<dbReference type="Proteomes" id="UP000539642">
    <property type="component" value="Unassembled WGS sequence"/>
</dbReference>
<accession>A0A840V0K5</accession>
<organism evidence="2 3">
    <name type="scientific">Desulfoprunum benzoelyticum</name>
    <dbReference type="NCBI Taxonomy" id="1506996"/>
    <lineage>
        <taxon>Bacteria</taxon>
        <taxon>Pseudomonadati</taxon>
        <taxon>Thermodesulfobacteriota</taxon>
        <taxon>Desulfobulbia</taxon>
        <taxon>Desulfobulbales</taxon>
        <taxon>Desulfobulbaceae</taxon>
        <taxon>Desulfoprunum</taxon>
    </lineage>
</organism>
<keyword evidence="1" id="KW-0472">Membrane</keyword>
<evidence type="ECO:0000313" key="2">
    <source>
        <dbReference type="EMBL" id="MBB5348408.1"/>
    </source>
</evidence>
<feature type="transmembrane region" description="Helical" evidence="1">
    <location>
        <begin position="18"/>
        <end position="37"/>
    </location>
</feature>
<keyword evidence="1" id="KW-0812">Transmembrane</keyword>
<protein>
    <submittedName>
        <fullName evidence="2">Uncharacterized protein</fullName>
    </submittedName>
</protein>
<gene>
    <name evidence="2" type="ORF">HNQ81_002143</name>
</gene>
<reference evidence="2 3" key="1">
    <citation type="submission" date="2020-08" db="EMBL/GenBank/DDBJ databases">
        <title>Genomic Encyclopedia of Type Strains, Phase IV (KMG-IV): sequencing the most valuable type-strain genomes for metagenomic binning, comparative biology and taxonomic classification.</title>
        <authorList>
            <person name="Goeker M."/>
        </authorList>
    </citation>
    <scope>NUCLEOTIDE SEQUENCE [LARGE SCALE GENOMIC DNA]</scope>
    <source>
        <strain evidence="2 3">DSM 28570</strain>
    </source>
</reference>
<evidence type="ECO:0000313" key="3">
    <source>
        <dbReference type="Proteomes" id="UP000539642"/>
    </source>
</evidence>
<sequence>MSEENTTQPEKPASTGPGYLEVIILALILSAAMVMGYDRMFAQKIRVLDLKGYLRTQKALLAAGEITEQQWTMKLDTVEQILNSEAASHPNHVIVLKDVVLRNGDEIRIK</sequence>
<dbReference type="RefSeq" id="WP_183351118.1">
    <property type="nucleotide sequence ID" value="NZ_JACHEO010000011.1"/>
</dbReference>
<evidence type="ECO:0000256" key="1">
    <source>
        <dbReference type="SAM" id="Phobius"/>
    </source>
</evidence>
<dbReference type="EMBL" id="JACHEO010000011">
    <property type="protein sequence ID" value="MBB5348408.1"/>
    <property type="molecule type" value="Genomic_DNA"/>
</dbReference>
<keyword evidence="1" id="KW-1133">Transmembrane helix</keyword>
<proteinExistence type="predicted"/>
<dbReference type="AlphaFoldDB" id="A0A840V0K5"/>